<keyword evidence="1 3" id="KW-0687">Ribonucleoprotein</keyword>
<dbReference type="GO" id="GO:1990904">
    <property type="term" value="C:ribonucleoprotein complex"/>
    <property type="evidence" value="ECO:0007669"/>
    <property type="project" value="UniProtKB-KW"/>
</dbReference>
<dbReference type="AlphaFoldDB" id="A0A429GLK8"/>
<evidence type="ECO:0000259" key="2">
    <source>
        <dbReference type="PROSITE" id="PS52002"/>
    </source>
</evidence>
<protein>
    <submittedName>
        <fullName evidence="3">Ribonucleoprotein</fullName>
    </submittedName>
</protein>
<evidence type="ECO:0000313" key="4">
    <source>
        <dbReference type="EMBL" id="RZN61442.1"/>
    </source>
</evidence>
<comment type="caution">
    <text evidence="3">The sequence shown here is derived from an EMBL/GenBank/DDBJ whole genome shotgun (WGS) entry which is preliminary data.</text>
</comment>
<dbReference type="Pfam" id="PF01423">
    <property type="entry name" value="LSM"/>
    <property type="match status" value="1"/>
</dbReference>
<dbReference type="InterPro" id="IPR047575">
    <property type="entry name" value="Sm"/>
</dbReference>
<dbReference type="GO" id="GO:0000398">
    <property type="term" value="P:mRNA splicing, via spliceosome"/>
    <property type="evidence" value="ECO:0007669"/>
    <property type="project" value="InterPro"/>
</dbReference>
<keyword evidence="5" id="KW-1185">Reference proteome</keyword>
<evidence type="ECO:0000313" key="5">
    <source>
        <dbReference type="Proteomes" id="UP000277582"/>
    </source>
</evidence>
<proteinExistence type="predicted"/>
<dbReference type="EMBL" id="RCOS01000087">
    <property type="protein sequence ID" value="RSN74718.1"/>
    <property type="molecule type" value="Genomic_DNA"/>
</dbReference>
<evidence type="ECO:0000256" key="1">
    <source>
        <dbReference type="ARBA" id="ARBA00023274"/>
    </source>
</evidence>
<accession>A0A429GLK8</accession>
<dbReference type="EMBL" id="RXII01000074">
    <property type="protein sequence ID" value="RZN61442.1"/>
    <property type="molecule type" value="Genomic_DNA"/>
</dbReference>
<dbReference type="Proteomes" id="UP000316217">
    <property type="component" value="Unassembled WGS sequence"/>
</dbReference>
<dbReference type="SUPFAM" id="SSF50182">
    <property type="entry name" value="Sm-like ribonucleoproteins"/>
    <property type="match status" value="1"/>
</dbReference>
<dbReference type="PROSITE" id="PS52002">
    <property type="entry name" value="SM"/>
    <property type="match status" value="1"/>
</dbReference>
<dbReference type="PANTHER" id="PTHR11021:SF0">
    <property type="entry name" value="SMALL NUCLEAR RIBONUCLEOPROTEIN F"/>
    <property type="match status" value="1"/>
</dbReference>
<dbReference type="GO" id="GO:0003723">
    <property type="term" value="F:RNA binding"/>
    <property type="evidence" value="ECO:0007669"/>
    <property type="project" value="InterPro"/>
</dbReference>
<dbReference type="Gene3D" id="2.30.30.100">
    <property type="match status" value="1"/>
</dbReference>
<dbReference type="InterPro" id="IPR010920">
    <property type="entry name" value="LSM_dom_sf"/>
</dbReference>
<dbReference type="InterPro" id="IPR001163">
    <property type="entry name" value="Sm_dom_euk/arc"/>
</dbReference>
<organism evidence="3 5">
    <name type="scientific">Candidatus Methanodesulfokora washburnensis</name>
    <dbReference type="NCBI Taxonomy" id="2478471"/>
    <lineage>
        <taxon>Archaea</taxon>
        <taxon>Thermoproteota</taxon>
        <taxon>Candidatus Korarchaeia</taxon>
        <taxon>Candidatus Korarchaeia incertae sedis</taxon>
        <taxon>Candidatus Methanodesulfokora</taxon>
    </lineage>
</organism>
<sequence>MCGGILLKEEVTSPLSFLKHAHGKEVTVRLKNGVEVVGRLTVYDEMMNLVLTSARERDPESKQIIRSVGTLFIRGNNVLLVTLEE</sequence>
<reference evidence="3 5" key="1">
    <citation type="submission" date="2018-10" db="EMBL/GenBank/DDBJ databases">
        <title>Co-occurring genomic capacity for anaerobic methane metabolism and dissimilatory sulfite reduction discovered in the Korarchaeota.</title>
        <authorList>
            <person name="Mckay L.J."/>
            <person name="Dlakic M."/>
            <person name="Fields M.W."/>
            <person name="Delmont T.O."/>
            <person name="Eren A.M."/>
            <person name="Jay Z.J."/>
            <person name="Klingelsmith K.B."/>
            <person name="Rusch D.B."/>
            <person name="Inskeep W.P."/>
        </authorList>
    </citation>
    <scope>NUCLEOTIDE SEQUENCE [LARGE SCALE GENOMIC DNA]</scope>
    <source>
        <strain evidence="3 5">MDKW</strain>
    </source>
</reference>
<reference evidence="4 6" key="2">
    <citation type="journal article" date="2019" name="Nat. Microbiol.">
        <title>Wide diversity of methane and short-chain alkane metabolisms in uncultured archaea.</title>
        <authorList>
            <person name="Borrel G."/>
            <person name="Adam P.S."/>
            <person name="McKay L.J."/>
            <person name="Chen L.X."/>
            <person name="Sierra-Garcia I.N."/>
            <person name="Sieber C.M."/>
            <person name="Letourneur Q."/>
            <person name="Ghozlane A."/>
            <person name="Andersen G.L."/>
            <person name="Li W.J."/>
            <person name="Hallam S.J."/>
            <person name="Muyzer G."/>
            <person name="de Oliveira V.M."/>
            <person name="Inskeep W.P."/>
            <person name="Banfield J.F."/>
            <person name="Gribaldo S."/>
        </authorList>
    </citation>
    <scope>NUCLEOTIDE SEQUENCE [LARGE SCALE GENOMIC DNA]</scope>
    <source>
        <strain evidence="4">NM4</strain>
    </source>
</reference>
<evidence type="ECO:0000313" key="6">
    <source>
        <dbReference type="Proteomes" id="UP000316217"/>
    </source>
</evidence>
<evidence type="ECO:0000313" key="3">
    <source>
        <dbReference type="EMBL" id="RSN74718.1"/>
    </source>
</evidence>
<feature type="domain" description="Sm" evidence="2">
    <location>
        <begin position="13"/>
        <end position="85"/>
    </location>
</feature>
<dbReference type="Proteomes" id="UP000277582">
    <property type="component" value="Unassembled WGS sequence"/>
</dbReference>
<gene>
    <name evidence="3" type="ORF">D6D85_07655</name>
    <name evidence="4" type="ORF">EF810_04880</name>
</gene>
<dbReference type="InterPro" id="IPR016487">
    <property type="entry name" value="Lsm6/sSmF"/>
</dbReference>
<dbReference type="PANTHER" id="PTHR11021">
    <property type="entry name" value="SMALL NUCLEAR RIBONUCLEOPROTEIN F SNRNP-F"/>
    <property type="match status" value="1"/>
</dbReference>
<name>A0A429GLK8_9CREN</name>
<dbReference type="SMART" id="SM00651">
    <property type="entry name" value="Sm"/>
    <property type="match status" value="1"/>
</dbReference>